<dbReference type="InterPro" id="IPR023380">
    <property type="entry name" value="DsbB-like_sf"/>
</dbReference>
<evidence type="ECO:0000313" key="6">
    <source>
        <dbReference type="EMBL" id="QZO02403.1"/>
    </source>
</evidence>
<dbReference type="PIRSF" id="PIRSF033913">
    <property type="entry name" value="S-S_format_DsbB"/>
    <property type="match status" value="1"/>
</dbReference>
<evidence type="ECO:0000313" key="7">
    <source>
        <dbReference type="Proteomes" id="UP000825701"/>
    </source>
</evidence>
<keyword evidence="3 5" id="KW-1133">Transmembrane helix</keyword>
<evidence type="ECO:0000256" key="4">
    <source>
        <dbReference type="ARBA" id="ARBA00023136"/>
    </source>
</evidence>
<dbReference type="InterPro" id="IPR024199">
    <property type="entry name" value="Uncharacterised_DsbB"/>
</dbReference>
<evidence type="ECO:0000256" key="2">
    <source>
        <dbReference type="ARBA" id="ARBA00022692"/>
    </source>
</evidence>
<keyword evidence="7" id="KW-1185">Reference proteome</keyword>
<keyword evidence="4 5" id="KW-0472">Membrane</keyword>
<dbReference type="GO" id="GO:0015035">
    <property type="term" value="F:protein-disulfide reductase activity"/>
    <property type="evidence" value="ECO:0007669"/>
    <property type="project" value="InterPro"/>
</dbReference>
<organism evidence="6 7">
    <name type="scientific">Chenggangzhangella methanolivorans</name>
    <dbReference type="NCBI Taxonomy" id="1437009"/>
    <lineage>
        <taxon>Bacteria</taxon>
        <taxon>Pseudomonadati</taxon>
        <taxon>Pseudomonadota</taxon>
        <taxon>Alphaproteobacteria</taxon>
        <taxon>Hyphomicrobiales</taxon>
        <taxon>Methylopilaceae</taxon>
        <taxon>Chenggangzhangella</taxon>
    </lineage>
</organism>
<protein>
    <submittedName>
        <fullName evidence="6">Disulfide bond formation protein B</fullName>
    </submittedName>
</protein>
<evidence type="ECO:0000256" key="1">
    <source>
        <dbReference type="ARBA" id="ARBA00004141"/>
    </source>
</evidence>
<proteinExistence type="predicted"/>
<accession>A0A9E6UJU6</accession>
<evidence type="ECO:0000256" key="3">
    <source>
        <dbReference type="ARBA" id="ARBA00022989"/>
    </source>
</evidence>
<sequence length="170" mass="16982">MTTRLTPAATALVVAIVSAATVGGALVMQHGFGYVPCMLCLWGRWPHYLGAPLALAAWLLATRGAPAPARIALALAALLFLAGAGLSAYHAGVEWGFWPGPASCAGANAAPTAAGGLLDQMRATRIVPCDAAAFRILGISLAGWNALICLALSAIAALGARRPGAAQGGA</sequence>
<dbReference type="Pfam" id="PF02600">
    <property type="entry name" value="DsbB"/>
    <property type="match status" value="1"/>
</dbReference>
<comment type="subcellular location">
    <subcellularLocation>
        <location evidence="1">Membrane</location>
        <topology evidence="1">Multi-pass membrane protein</topology>
    </subcellularLocation>
</comment>
<dbReference type="Gene3D" id="1.20.1550.10">
    <property type="entry name" value="DsbB-like"/>
    <property type="match status" value="1"/>
</dbReference>
<dbReference type="InterPro" id="IPR003752">
    <property type="entry name" value="DiS_bond_form_DsbB/BdbC"/>
</dbReference>
<dbReference type="GO" id="GO:0016020">
    <property type="term" value="C:membrane"/>
    <property type="evidence" value="ECO:0007669"/>
    <property type="project" value="UniProtKB-SubCell"/>
</dbReference>
<gene>
    <name evidence="6" type="ORF">K6K41_15765</name>
</gene>
<dbReference type="SUPFAM" id="SSF158442">
    <property type="entry name" value="DsbB-like"/>
    <property type="match status" value="1"/>
</dbReference>
<feature type="transmembrane region" description="Helical" evidence="5">
    <location>
        <begin position="132"/>
        <end position="158"/>
    </location>
</feature>
<dbReference type="GO" id="GO:0006457">
    <property type="term" value="P:protein folding"/>
    <property type="evidence" value="ECO:0007669"/>
    <property type="project" value="InterPro"/>
</dbReference>
<name>A0A9E6UJU6_9HYPH</name>
<evidence type="ECO:0000256" key="5">
    <source>
        <dbReference type="SAM" id="Phobius"/>
    </source>
</evidence>
<feature type="transmembrane region" description="Helical" evidence="5">
    <location>
        <begin position="43"/>
        <end position="61"/>
    </location>
</feature>
<dbReference type="AlphaFoldDB" id="A0A9E6UJU6"/>
<dbReference type="EMBL" id="CP081869">
    <property type="protein sequence ID" value="QZO02403.1"/>
    <property type="molecule type" value="Genomic_DNA"/>
</dbReference>
<dbReference type="KEGG" id="cmet:K6K41_15765"/>
<feature type="transmembrane region" description="Helical" evidence="5">
    <location>
        <begin position="73"/>
        <end position="91"/>
    </location>
</feature>
<reference evidence="6" key="1">
    <citation type="submission" date="2021-08" db="EMBL/GenBank/DDBJ databases">
        <authorList>
            <person name="Zhang H."/>
            <person name="Xu M."/>
            <person name="Yu Z."/>
            <person name="Yang L."/>
            <person name="Cai Y."/>
        </authorList>
    </citation>
    <scope>NUCLEOTIDE SEQUENCE</scope>
    <source>
        <strain evidence="6">CHL1</strain>
    </source>
</reference>
<keyword evidence="2 5" id="KW-0812">Transmembrane</keyword>
<dbReference type="Proteomes" id="UP000825701">
    <property type="component" value="Chromosome"/>
</dbReference>